<gene>
    <name evidence="1" type="ORF">N47_G37850</name>
</gene>
<protein>
    <submittedName>
        <fullName evidence="1">Uncharacterized protein</fullName>
    </submittedName>
</protein>
<reference evidence="1" key="1">
    <citation type="journal article" date="2011" name="Environ. Microbiol.">
        <title>Genomic insights into the metabolic potential of the polycyclic aromatic hydrocarbon degrading sulfate-reducing Deltaproteobacterium N47.</title>
        <authorList>
            <person name="Bergmann F."/>
            <person name="Selesi D."/>
            <person name="Weinmaier T."/>
            <person name="Tischler P."/>
            <person name="Rattei T."/>
            <person name="Meckenstock R.U."/>
        </authorList>
    </citation>
    <scope>NUCLEOTIDE SEQUENCE</scope>
</reference>
<dbReference type="SUPFAM" id="SSF56112">
    <property type="entry name" value="Protein kinase-like (PK-like)"/>
    <property type="match status" value="1"/>
</dbReference>
<accession>E1YD17</accession>
<organism evidence="1">
    <name type="scientific">uncultured Desulfobacterium sp</name>
    <dbReference type="NCBI Taxonomy" id="201089"/>
    <lineage>
        <taxon>Bacteria</taxon>
        <taxon>Pseudomonadati</taxon>
        <taxon>Thermodesulfobacteriota</taxon>
        <taxon>Desulfobacteria</taxon>
        <taxon>Desulfobacterales</taxon>
        <taxon>Desulfobacteriaceae</taxon>
        <taxon>Desulfobacterium</taxon>
        <taxon>environmental samples</taxon>
    </lineage>
</organism>
<dbReference type="Pfam" id="PF06293">
    <property type="entry name" value="Kdo"/>
    <property type="match status" value="1"/>
</dbReference>
<name>E1YD17_9BACT</name>
<proteinExistence type="predicted"/>
<evidence type="ECO:0000313" key="1">
    <source>
        <dbReference type="EMBL" id="CBX28461.1"/>
    </source>
</evidence>
<dbReference type="EMBL" id="FR695868">
    <property type="protein sequence ID" value="CBX28461.1"/>
    <property type="molecule type" value="Genomic_DNA"/>
</dbReference>
<dbReference type="AlphaFoldDB" id="E1YD17"/>
<dbReference type="InterPro" id="IPR011009">
    <property type="entry name" value="Kinase-like_dom_sf"/>
</dbReference>
<sequence>MIINQSYQDVLSGIGFTSFDSVWSNVNAELIEQKKDRSILRVKFPLIKKYEISDCNTVDKHTYFYIKKFRQKLSSWQKTMRLLMPKNFAPEGLKEFNNYCLFRQNALATASPVAAGSKFISCACVDSFFITQDFSPFIELENLILNQSETLYGKDNDIKRRNILSEIAVYAKKMHECGMNHKDFNATHILLQKQDASKPLVALFDLQRVDLNPFNRIRWQIKAFAELNYTLPASIFSEKDRLFLYSTYKRKEHLSAFNRLQYNCIRRKTEKIARHSKKRHLAPKAGNI</sequence>